<evidence type="ECO:0000313" key="2">
    <source>
        <dbReference type="EMBL" id="KAE9984896.1"/>
    </source>
</evidence>
<sequence>MAIISMFRSPQIPTPAPRKATTKLSLIMIYFNPRLSKHATTDTKAVANAMLIDQSKPAFSASPTSHDPSNRPSSVITHLNVNKAKPGTTIPLTLRHEIRRQAGE</sequence>
<dbReference type="EMBL" id="WNWS01000245">
    <property type="protein sequence ID" value="KAE9973335.1"/>
    <property type="molecule type" value="Genomic_DNA"/>
</dbReference>
<keyword evidence="4" id="KW-1185">Reference proteome</keyword>
<evidence type="ECO:0000313" key="1">
    <source>
        <dbReference type="EMBL" id="KAE9973335.1"/>
    </source>
</evidence>
<accession>A0A8H3ZA22</accession>
<dbReference type="AlphaFoldDB" id="A0A8H3ZA22"/>
<evidence type="ECO:0000313" key="3">
    <source>
        <dbReference type="Proteomes" id="UP000447873"/>
    </source>
</evidence>
<organism evidence="2 4">
    <name type="scientific">Venturia inaequalis</name>
    <name type="common">Apple scab fungus</name>
    <dbReference type="NCBI Taxonomy" id="5025"/>
    <lineage>
        <taxon>Eukaryota</taxon>
        <taxon>Fungi</taxon>
        <taxon>Dikarya</taxon>
        <taxon>Ascomycota</taxon>
        <taxon>Pezizomycotina</taxon>
        <taxon>Dothideomycetes</taxon>
        <taxon>Pleosporomycetidae</taxon>
        <taxon>Venturiales</taxon>
        <taxon>Venturiaceae</taxon>
        <taxon>Venturia</taxon>
    </lineage>
</organism>
<gene>
    <name evidence="2" type="ORF">EG327_004862</name>
    <name evidence="1" type="ORF">EG328_004459</name>
</gene>
<evidence type="ECO:0000313" key="4">
    <source>
        <dbReference type="Proteomes" id="UP000490939"/>
    </source>
</evidence>
<name>A0A8H3ZA22_VENIN</name>
<dbReference type="EMBL" id="WNWR01000286">
    <property type="protein sequence ID" value="KAE9984896.1"/>
    <property type="molecule type" value="Genomic_DNA"/>
</dbReference>
<reference evidence="2 4" key="1">
    <citation type="submission" date="2019-07" db="EMBL/GenBank/DDBJ databases">
        <title>Venturia inaequalis Genome Resource.</title>
        <authorList>
            <person name="Lichtner F.J."/>
        </authorList>
    </citation>
    <scope>NUCLEOTIDE SEQUENCE [LARGE SCALE GENOMIC DNA]</scope>
    <source>
        <strain evidence="1 3">120213</strain>
        <strain evidence="2 4">DMI_063113</strain>
    </source>
</reference>
<comment type="caution">
    <text evidence="2">The sequence shown here is derived from an EMBL/GenBank/DDBJ whole genome shotgun (WGS) entry which is preliminary data.</text>
</comment>
<dbReference type="Proteomes" id="UP000447873">
    <property type="component" value="Unassembled WGS sequence"/>
</dbReference>
<dbReference type="Proteomes" id="UP000490939">
    <property type="component" value="Unassembled WGS sequence"/>
</dbReference>
<proteinExistence type="predicted"/>
<protein>
    <submittedName>
        <fullName evidence="2">Uncharacterized protein</fullName>
    </submittedName>
</protein>